<reference evidence="1 2" key="1">
    <citation type="submission" date="2020-08" db="EMBL/GenBank/DDBJ databases">
        <title>Sequencing the genomes of 1000 actinobacteria strains.</title>
        <authorList>
            <person name="Klenk H.-P."/>
        </authorList>
    </citation>
    <scope>NUCLEOTIDE SEQUENCE [LARGE SCALE GENOMIC DNA]</scope>
    <source>
        <strain evidence="1 2">DSM 24947</strain>
    </source>
</reference>
<proteinExistence type="predicted"/>
<dbReference type="RefSeq" id="WP_184214527.1">
    <property type="nucleotide sequence ID" value="NZ_JACHMD010000001.1"/>
</dbReference>
<evidence type="ECO:0000313" key="2">
    <source>
        <dbReference type="Proteomes" id="UP000573729"/>
    </source>
</evidence>
<sequence length="201" mass="22280">MSLRAELGAERPPAGYTLLTPPDWGRFPATTEGRDELIRLMSSRFKAVGRPDLDAETRSMVHRQWQRMQSANVMEIFLPVEPAREGATPMSVAASPWVAAGDFESDLRGRAGAERPVERVELPEPGTVFRWVAERPGPEGMAELFAREISYVVPFPGRAPRRGVLLMASIVHLGVEESGQALEAFTTLADAMVSTFRWRFA</sequence>
<comment type="caution">
    <text evidence="1">The sequence shown here is derived from an EMBL/GenBank/DDBJ whole genome shotgun (WGS) entry which is preliminary data.</text>
</comment>
<dbReference type="EMBL" id="JACHMD010000001">
    <property type="protein sequence ID" value="MBB4665543.1"/>
    <property type="molecule type" value="Genomic_DNA"/>
</dbReference>
<name>A0A7W7FHY5_9MICO</name>
<gene>
    <name evidence="1" type="ORF">BKA24_000252</name>
</gene>
<dbReference type="AlphaFoldDB" id="A0A7W7FHY5"/>
<keyword evidence="2" id="KW-1185">Reference proteome</keyword>
<protein>
    <submittedName>
        <fullName evidence="1">Uncharacterized protein</fullName>
    </submittedName>
</protein>
<dbReference type="Proteomes" id="UP000573729">
    <property type="component" value="Unassembled WGS sequence"/>
</dbReference>
<evidence type="ECO:0000313" key="1">
    <source>
        <dbReference type="EMBL" id="MBB4665543.1"/>
    </source>
</evidence>
<accession>A0A7W7FHY5</accession>
<organism evidence="1 2">
    <name type="scientific">Microbacterium marinum</name>
    <dbReference type="NCBI Taxonomy" id="421115"/>
    <lineage>
        <taxon>Bacteria</taxon>
        <taxon>Bacillati</taxon>
        <taxon>Actinomycetota</taxon>
        <taxon>Actinomycetes</taxon>
        <taxon>Micrococcales</taxon>
        <taxon>Microbacteriaceae</taxon>
        <taxon>Microbacterium</taxon>
    </lineage>
</organism>